<comment type="caution">
    <text evidence="1">The sequence shown here is derived from an EMBL/GenBank/DDBJ whole genome shotgun (WGS) entry which is preliminary data.</text>
</comment>
<protein>
    <submittedName>
        <fullName evidence="1">Peptidase S8 subtilisin-related protein</fullName>
        <ecNumber evidence="1">3.4.21.25</ecNumber>
    </submittedName>
</protein>
<sequence>MEGIVSVFPSRTLHLHTTRSWDFLGLPSTTKHSLTLESDVIIGMIDTGIWPESKSFSDEGLGQPPKRWKGTCHKSFPCNNKIIGTRDYIRNSTGNNTPAIDVDGHGSHTASTAAGRNVANVSLYGLAKGDSRGGVPGARLAIYKACWSGGCRGADILAAFDDAIADGVDIISISVGGKPNDYFKDEIAIGSFHAMKNGILTCASSGNDGPNLGSVANVAPWLISVAASSIDRHIVDKLVIGENRTVEGASVNPFPSQTKSFPFVYDSRYVFALQHNKSYIYVYILFDVHHVFVLNLCSCVPDDMNDDPLGEIVLLCDGDLDAAGELDDLVKGVVMIDDSYLDYGFQYPLPALDVSKAIGEEIKKYINETKNPIAKILKSQEIFDSNAPVIVSFSSRGPNIITPDILKPDISAPGVNIIAAWSPNASISDDDADNRSVVYNIQSGTSMACPHVSGAAAYVKSFNPFWSPSAIMSALITTATPIKATHNLEAELAYGAGQLNPVKALNPGLVYEATEADYVQMLCNQGYNAKNLQIITGNNSTCNSSHNNIGSTVRDLNYPSMAFNATADKPVSVNFSRTITNVGNEKSIYKAMITSNSNLKIIVNPSALHFESLNQKLKFTVTISGPQMRSKSVASAALVWSDGQYSVRSPILVYTM</sequence>
<gene>
    <name evidence="1" type="ORF">IHE45_08G136100</name>
</gene>
<evidence type="ECO:0000313" key="1">
    <source>
        <dbReference type="EMBL" id="KAH7675464.1"/>
    </source>
</evidence>
<dbReference type="Proteomes" id="UP000827976">
    <property type="component" value="Chromosome 8"/>
</dbReference>
<organism evidence="1 2">
    <name type="scientific">Dioscorea alata</name>
    <name type="common">Purple yam</name>
    <dbReference type="NCBI Taxonomy" id="55571"/>
    <lineage>
        <taxon>Eukaryota</taxon>
        <taxon>Viridiplantae</taxon>
        <taxon>Streptophyta</taxon>
        <taxon>Embryophyta</taxon>
        <taxon>Tracheophyta</taxon>
        <taxon>Spermatophyta</taxon>
        <taxon>Magnoliopsida</taxon>
        <taxon>Liliopsida</taxon>
        <taxon>Dioscoreales</taxon>
        <taxon>Dioscoreaceae</taxon>
        <taxon>Dioscorea</taxon>
    </lineage>
</organism>
<dbReference type="EMBL" id="CM037018">
    <property type="protein sequence ID" value="KAH7675464.1"/>
    <property type="molecule type" value="Genomic_DNA"/>
</dbReference>
<keyword evidence="1" id="KW-0378">Hydrolase</keyword>
<dbReference type="EC" id="3.4.21.25" evidence="1"/>
<proteinExistence type="predicted"/>
<reference evidence="2" key="1">
    <citation type="journal article" date="2022" name="Nat. Commun.">
        <title>Chromosome evolution and the genetic basis of agronomically important traits in greater yam.</title>
        <authorList>
            <person name="Bredeson J.V."/>
            <person name="Lyons J.B."/>
            <person name="Oniyinde I.O."/>
            <person name="Okereke N.R."/>
            <person name="Kolade O."/>
            <person name="Nnabue I."/>
            <person name="Nwadili C.O."/>
            <person name="Hribova E."/>
            <person name="Parker M."/>
            <person name="Nwogha J."/>
            <person name="Shu S."/>
            <person name="Carlson J."/>
            <person name="Kariba R."/>
            <person name="Muthemba S."/>
            <person name="Knop K."/>
            <person name="Barton G.J."/>
            <person name="Sherwood A.V."/>
            <person name="Lopez-Montes A."/>
            <person name="Asiedu R."/>
            <person name="Jamnadass R."/>
            <person name="Muchugi A."/>
            <person name="Goodstein D."/>
            <person name="Egesi C.N."/>
            <person name="Featherston J."/>
            <person name="Asfaw A."/>
            <person name="Simpson G.G."/>
            <person name="Dolezel J."/>
            <person name="Hendre P.S."/>
            <person name="Van Deynze A."/>
            <person name="Kumar P.L."/>
            <person name="Obidiegwu J.E."/>
            <person name="Bhattacharjee R."/>
            <person name="Rokhsar D.S."/>
        </authorList>
    </citation>
    <scope>NUCLEOTIDE SEQUENCE [LARGE SCALE GENOMIC DNA]</scope>
    <source>
        <strain evidence="2">cv. TDa95/00328</strain>
    </source>
</reference>
<evidence type="ECO:0000313" key="2">
    <source>
        <dbReference type="Proteomes" id="UP000827976"/>
    </source>
</evidence>
<name>A0ACB7VMI5_DIOAL</name>
<accession>A0ACB7VMI5</accession>
<keyword evidence="2" id="KW-1185">Reference proteome</keyword>